<organism evidence="2 3">
    <name type="scientific">Ignelater luminosus</name>
    <name type="common">Cucubano</name>
    <name type="synonym">Pyrophorus luminosus</name>
    <dbReference type="NCBI Taxonomy" id="2038154"/>
    <lineage>
        <taxon>Eukaryota</taxon>
        <taxon>Metazoa</taxon>
        <taxon>Ecdysozoa</taxon>
        <taxon>Arthropoda</taxon>
        <taxon>Hexapoda</taxon>
        <taxon>Insecta</taxon>
        <taxon>Pterygota</taxon>
        <taxon>Neoptera</taxon>
        <taxon>Endopterygota</taxon>
        <taxon>Coleoptera</taxon>
        <taxon>Polyphaga</taxon>
        <taxon>Elateriformia</taxon>
        <taxon>Elateroidea</taxon>
        <taxon>Elateridae</taxon>
        <taxon>Agrypninae</taxon>
        <taxon>Pyrophorini</taxon>
        <taxon>Ignelater</taxon>
    </lineage>
</organism>
<accession>A0A8K0DB89</accession>
<reference evidence="2" key="1">
    <citation type="submission" date="2019-08" db="EMBL/GenBank/DDBJ databases">
        <title>The genome of the North American firefly Photinus pyralis.</title>
        <authorList>
            <consortium name="Photinus pyralis genome working group"/>
            <person name="Fallon T.R."/>
            <person name="Sander Lower S.E."/>
            <person name="Weng J.-K."/>
        </authorList>
    </citation>
    <scope>NUCLEOTIDE SEQUENCE</scope>
    <source>
        <strain evidence="2">TRF0915ILg1</strain>
        <tissue evidence="2">Whole body</tissue>
    </source>
</reference>
<gene>
    <name evidence="2" type="ORF">ILUMI_06152</name>
</gene>
<name>A0A8K0DB89_IGNLU</name>
<dbReference type="OrthoDB" id="6782755at2759"/>
<protein>
    <submittedName>
        <fullName evidence="2">Uncharacterized protein</fullName>
    </submittedName>
</protein>
<evidence type="ECO:0000313" key="2">
    <source>
        <dbReference type="EMBL" id="KAF2900033.1"/>
    </source>
</evidence>
<proteinExistence type="predicted"/>
<evidence type="ECO:0000256" key="1">
    <source>
        <dbReference type="SAM" id="MobiDB-lite"/>
    </source>
</evidence>
<feature type="region of interest" description="Disordered" evidence="1">
    <location>
        <begin position="82"/>
        <end position="116"/>
    </location>
</feature>
<dbReference type="AlphaFoldDB" id="A0A8K0DB89"/>
<comment type="caution">
    <text evidence="2">The sequence shown here is derived from an EMBL/GenBank/DDBJ whole genome shotgun (WGS) entry which is preliminary data.</text>
</comment>
<dbReference type="Proteomes" id="UP000801492">
    <property type="component" value="Unassembled WGS sequence"/>
</dbReference>
<keyword evidence="3" id="KW-1185">Reference proteome</keyword>
<sequence length="116" mass="13848">MKKAEEVRRLERDRIKNNIVVTSTDAKGKSHEDIIHAEQIGTKIITSELENTAGKERVMKNKHKQLQERIFINNKLTWEEREKRKKMKQRMEEEKKKGRTANMGYQKITIDGKQWK</sequence>
<dbReference type="EMBL" id="VTPC01002441">
    <property type="protein sequence ID" value="KAF2900033.1"/>
    <property type="molecule type" value="Genomic_DNA"/>
</dbReference>
<evidence type="ECO:0000313" key="3">
    <source>
        <dbReference type="Proteomes" id="UP000801492"/>
    </source>
</evidence>